<organism evidence="2 3">
    <name type="scientific">Streptomyces hyderabadensis</name>
    <dbReference type="NCBI Taxonomy" id="598549"/>
    <lineage>
        <taxon>Bacteria</taxon>
        <taxon>Bacillati</taxon>
        <taxon>Actinomycetota</taxon>
        <taxon>Actinomycetes</taxon>
        <taxon>Kitasatosporales</taxon>
        <taxon>Streptomycetaceae</taxon>
        <taxon>Streptomyces</taxon>
    </lineage>
</organism>
<evidence type="ECO:0000313" key="2">
    <source>
        <dbReference type="EMBL" id="GAA5006333.1"/>
    </source>
</evidence>
<gene>
    <name evidence="2" type="ORF">GCM10023257_60340</name>
</gene>
<dbReference type="EMBL" id="BAABIV010000029">
    <property type="protein sequence ID" value="GAA5006333.1"/>
    <property type="molecule type" value="Genomic_DNA"/>
</dbReference>
<comment type="caution">
    <text evidence="2">The sequence shown here is derived from an EMBL/GenBank/DDBJ whole genome shotgun (WGS) entry which is preliminary data.</text>
</comment>
<dbReference type="Pfam" id="PF19650">
    <property type="entry name" value="DUF6153"/>
    <property type="match status" value="1"/>
</dbReference>
<evidence type="ECO:0000313" key="3">
    <source>
        <dbReference type="Proteomes" id="UP001500610"/>
    </source>
</evidence>
<proteinExistence type="predicted"/>
<dbReference type="Proteomes" id="UP001500610">
    <property type="component" value="Unassembled WGS sequence"/>
</dbReference>
<accession>A0ABP9IQH8</accession>
<evidence type="ECO:0008006" key="4">
    <source>
        <dbReference type="Google" id="ProtNLM"/>
    </source>
</evidence>
<protein>
    <recommendedName>
        <fullName evidence="4">Secreted protein</fullName>
    </recommendedName>
</protein>
<name>A0ABP9IQH8_9ACTN</name>
<keyword evidence="3" id="KW-1185">Reference proteome</keyword>
<reference evidence="3" key="1">
    <citation type="journal article" date="2019" name="Int. J. Syst. Evol. Microbiol.">
        <title>The Global Catalogue of Microorganisms (GCM) 10K type strain sequencing project: providing services to taxonomists for standard genome sequencing and annotation.</title>
        <authorList>
            <consortium name="The Broad Institute Genomics Platform"/>
            <consortium name="The Broad Institute Genome Sequencing Center for Infectious Disease"/>
            <person name="Wu L."/>
            <person name="Ma J."/>
        </authorList>
    </citation>
    <scope>NUCLEOTIDE SEQUENCE [LARGE SCALE GENOMIC DNA]</scope>
    <source>
        <strain evidence="3">JCM 17657</strain>
    </source>
</reference>
<evidence type="ECO:0000256" key="1">
    <source>
        <dbReference type="SAM" id="MobiDB-lite"/>
    </source>
</evidence>
<dbReference type="InterPro" id="IPR046151">
    <property type="entry name" value="DUF6153"/>
</dbReference>
<feature type="region of interest" description="Disordered" evidence="1">
    <location>
        <begin position="39"/>
        <end position="99"/>
    </location>
</feature>
<sequence length="174" mass="16986">MRSPEQHVQRPPVRWWRAVCVLGLLAGLLGMHGLGPGGGLPEHSAGHPLASAAPRAGDAHLPTAATAPTGHSTPSAPTAAGGAHTDAAHTDAAHTGAAHAGCPQGDGSCGGGHLQHADAMCASGAVGDGPALPAPVPDPVPVVGCDGTVRVHAVDAPDGARAPPSLAELQLLRI</sequence>